<gene>
    <name evidence="5" type="ORF">SAMN05421659_108149</name>
</gene>
<dbReference type="OrthoDB" id="9797391at2"/>
<dbReference type="GO" id="GO:0016757">
    <property type="term" value="F:glycosyltransferase activity"/>
    <property type="evidence" value="ECO:0007669"/>
    <property type="project" value="UniProtKB-KW"/>
</dbReference>
<evidence type="ECO:0000313" key="5">
    <source>
        <dbReference type="EMBL" id="SEW28408.1"/>
    </source>
</evidence>
<keyword evidence="4" id="KW-1133">Transmembrane helix</keyword>
<keyword evidence="4" id="KW-0472">Membrane</keyword>
<evidence type="ECO:0000256" key="2">
    <source>
        <dbReference type="ARBA" id="ARBA00022676"/>
    </source>
</evidence>
<dbReference type="InterPro" id="IPR029044">
    <property type="entry name" value="Nucleotide-diphossugar_trans"/>
</dbReference>
<reference evidence="5 6" key="1">
    <citation type="submission" date="2016-10" db="EMBL/GenBank/DDBJ databases">
        <authorList>
            <person name="de Groot N.N."/>
        </authorList>
    </citation>
    <scope>NUCLEOTIDE SEQUENCE [LARGE SCALE GENOMIC DNA]</scope>
    <source>
        <strain evidence="5 6">DSM 9179</strain>
    </source>
</reference>
<dbReference type="PANTHER" id="PTHR43630">
    <property type="entry name" value="POLY-BETA-1,6-N-ACETYL-D-GLUCOSAMINE SYNTHASE"/>
    <property type="match status" value="1"/>
</dbReference>
<dbReference type="SUPFAM" id="SSF53448">
    <property type="entry name" value="Nucleotide-diphospho-sugar transferases"/>
    <property type="match status" value="1"/>
</dbReference>
<dbReference type="Gene3D" id="3.90.550.10">
    <property type="entry name" value="Spore Coat Polysaccharide Biosynthesis Protein SpsA, Chain A"/>
    <property type="match status" value="1"/>
</dbReference>
<feature type="transmembrane region" description="Helical" evidence="4">
    <location>
        <begin position="386"/>
        <end position="407"/>
    </location>
</feature>
<dbReference type="PANTHER" id="PTHR43630:SF1">
    <property type="entry name" value="POLY-BETA-1,6-N-ACETYL-D-GLUCOSAMINE SYNTHASE"/>
    <property type="match status" value="1"/>
</dbReference>
<evidence type="ECO:0000256" key="1">
    <source>
        <dbReference type="ARBA" id="ARBA00006739"/>
    </source>
</evidence>
<evidence type="ECO:0000256" key="3">
    <source>
        <dbReference type="ARBA" id="ARBA00022679"/>
    </source>
</evidence>
<protein>
    <submittedName>
        <fullName evidence="5">Glycosyltransferase, catalytic subunit of cellulose synthase and poly-beta-1,6-N-acetylglucosamine synthase</fullName>
    </submittedName>
</protein>
<proteinExistence type="inferred from homology"/>
<sequence>MGLILIKYFNLGIFVVLTLLYFYQLLYVVVALVGERQKEHFDKDAKKQHRFAFIIAARNESSVIANLLQSIKQQNYSSELIDIFVIADNCTDNTAEIARECGAIVYERFNNILVGKGYALDYAFEHIGRDCGDVEVYDGYFIFDADNVVDKNYVYEMNKVFDSGFRVITSYRNSKNYDTNWITAGYSLWFLREAKFLNNPRMMLNTSCAVSGTGFLISSQIVKKNNGWKFQLLTEDIQFSVVNAIEGERIGYCEKAILYDEQPCTFAQSWSQRMRWAKGFYQVMFKYGKTLFTTMFKRKERFVSCYDMLMTIAPATILTLVCIGVNCLFLLYGLNNPKLFRYLVPVIMNAIFFSAVNGYGLMFVLGLITTITEWKRIQCSPIKKILYIFSFPIFIFTYVPISIIALFKKVEWKPIAHSVVKTAEDMQRS</sequence>
<evidence type="ECO:0000256" key="4">
    <source>
        <dbReference type="SAM" id="Phobius"/>
    </source>
</evidence>
<organism evidence="5 6">
    <name type="scientific">[Clostridium] fimetarium</name>
    <dbReference type="NCBI Taxonomy" id="99656"/>
    <lineage>
        <taxon>Bacteria</taxon>
        <taxon>Bacillati</taxon>
        <taxon>Bacillota</taxon>
        <taxon>Clostridia</taxon>
        <taxon>Lachnospirales</taxon>
        <taxon>Lachnospiraceae</taxon>
    </lineage>
</organism>
<dbReference type="EMBL" id="FOJI01000008">
    <property type="protein sequence ID" value="SEW28408.1"/>
    <property type="molecule type" value="Genomic_DNA"/>
</dbReference>
<comment type="similarity">
    <text evidence="1">Belongs to the glycosyltransferase 2 family.</text>
</comment>
<name>A0A1I0QMZ9_9FIRM</name>
<dbReference type="CDD" id="cd06438">
    <property type="entry name" value="EpsO_like"/>
    <property type="match status" value="1"/>
</dbReference>
<dbReference type="Proteomes" id="UP000199701">
    <property type="component" value="Unassembled WGS sequence"/>
</dbReference>
<dbReference type="RefSeq" id="WP_092454170.1">
    <property type="nucleotide sequence ID" value="NZ_FOJI01000008.1"/>
</dbReference>
<accession>A0A1I0QMZ9</accession>
<feature type="transmembrane region" description="Helical" evidence="4">
    <location>
        <begin position="346"/>
        <end position="374"/>
    </location>
</feature>
<feature type="transmembrane region" description="Helical" evidence="4">
    <location>
        <begin position="12"/>
        <end position="33"/>
    </location>
</feature>
<dbReference type="Pfam" id="PF13641">
    <property type="entry name" value="Glyco_tranf_2_3"/>
    <property type="match status" value="1"/>
</dbReference>
<feature type="transmembrane region" description="Helical" evidence="4">
    <location>
        <begin position="305"/>
        <end position="334"/>
    </location>
</feature>
<keyword evidence="3 5" id="KW-0808">Transferase</keyword>
<keyword evidence="2" id="KW-0328">Glycosyltransferase</keyword>
<dbReference type="STRING" id="99656.SAMN05421659_108149"/>
<evidence type="ECO:0000313" key="6">
    <source>
        <dbReference type="Proteomes" id="UP000199701"/>
    </source>
</evidence>
<keyword evidence="4" id="KW-0812">Transmembrane</keyword>
<keyword evidence="6" id="KW-1185">Reference proteome</keyword>
<dbReference type="AlphaFoldDB" id="A0A1I0QMZ9"/>